<accession>L7J8S5</accession>
<sequence length="20" mass="2374">MWLVRYMERSVHLAQQGGLV</sequence>
<dbReference type="AlphaFoldDB" id="L7J8S5"/>
<gene>
    <name evidence="1" type="ORF">OOW_P131scaffold00684g1</name>
</gene>
<evidence type="ECO:0000313" key="1">
    <source>
        <dbReference type="EMBL" id="ELQ64259.1"/>
    </source>
</evidence>
<name>L7J8S5_PYRO1</name>
<organism>
    <name type="scientific">Pyricularia oryzae (strain P131)</name>
    <name type="common">Rice blast fungus</name>
    <name type="synonym">Magnaporthe oryzae</name>
    <dbReference type="NCBI Taxonomy" id="1143193"/>
    <lineage>
        <taxon>Eukaryota</taxon>
        <taxon>Fungi</taxon>
        <taxon>Dikarya</taxon>
        <taxon>Ascomycota</taxon>
        <taxon>Pezizomycotina</taxon>
        <taxon>Sordariomycetes</taxon>
        <taxon>Sordariomycetidae</taxon>
        <taxon>Magnaporthales</taxon>
        <taxon>Pyriculariaceae</taxon>
        <taxon>Pyricularia</taxon>
    </lineage>
</organism>
<proteinExistence type="predicted"/>
<protein>
    <submittedName>
        <fullName evidence="1">Uncharacterized protein</fullName>
    </submittedName>
</protein>
<reference evidence="1" key="1">
    <citation type="journal article" date="2012" name="PLoS Genet.">
        <title>Comparative analysis of the genomes of two field isolates of the rice blast fungus Magnaporthe oryzae.</title>
        <authorList>
            <person name="Xue M."/>
            <person name="Yang J."/>
            <person name="Li Z."/>
            <person name="Hu S."/>
            <person name="Yao N."/>
            <person name="Dean R.A."/>
            <person name="Zhao W."/>
            <person name="Shen M."/>
            <person name="Zhang H."/>
            <person name="Li C."/>
            <person name="Liu L."/>
            <person name="Cao L."/>
            <person name="Xu X."/>
            <person name="Xing Y."/>
            <person name="Hsiang T."/>
            <person name="Zhang Z."/>
            <person name="Xu J.R."/>
            <person name="Peng Y.L."/>
        </authorList>
    </citation>
    <scope>NUCLEOTIDE SEQUENCE [LARGE SCALE GENOMIC DNA]</scope>
    <source>
        <strain evidence="1">P131</strain>
    </source>
</reference>
<dbReference type="EMBL" id="JH794625">
    <property type="protein sequence ID" value="ELQ64259.1"/>
    <property type="molecule type" value="Genomic_DNA"/>
</dbReference>